<dbReference type="HOGENOM" id="CLU_902959_0_0_12"/>
<dbReference type="Proteomes" id="UP000015620">
    <property type="component" value="Chromosome"/>
</dbReference>
<evidence type="ECO:0000313" key="1">
    <source>
        <dbReference type="EMBL" id="AGT43827.1"/>
    </source>
</evidence>
<dbReference type="OrthoDB" id="1551037at2"/>
<reference evidence="1 2" key="1">
    <citation type="journal article" date="2013" name="PLoS ONE">
        <title>Genome-Wide Relatedness of Treponema pedis, from Gingiva and Necrotic Skin Lesions of Pigs, with the Human Oral Pathogen Treponema denticola.</title>
        <authorList>
            <person name="Svartstrom O."/>
            <person name="Mushtaq M."/>
            <person name="Pringle M."/>
            <person name="Segerman B."/>
        </authorList>
    </citation>
    <scope>NUCLEOTIDE SEQUENCE [LARGE SCALE GENOMIC DNA]</scope>
    <source>
        <strain evidence="1">T A4</strain>
    </source>
</reference>
<dbReference type="GeneID" id="301089916"/>
<protein>
    <submittedName>
        <fullName evidence="1">Uncharacterized protein</fullName>
    </submittedName>
</protein>
<proteinExistence type="predicted"/>
<name>S5ZMK0_9SPIR</name>
<dbReference type="AlphaFoldDB" id="S5ZMK0"/>
<dbReference type="PATRIC" id="fig|1291379.3.peg.1324"/>
<gene>
    <name evidence="1" type="ORF">TPE_1332</name>
</gene>
<dbReference type="STRING" id="1291379.TPE_1332"/>
<sequence length="308" mass="35915">MNIQTVEKDFMKTPYKNTEKLLCAFKEFYNDTKTDRKKLSDSSYDNFRKAITLQDLFLLNLPAGILSSILDIAIYKAIKDEDFETSLNGFVLYARLDFYNRIPYQIRDWVALNSFISSDTQLLEKVYCNISYDETEIDEAFYLFKNLLRAIIVHNDEWKNKALDYYHKNISLVRSKSDTALINCLKSIAEKDNNGFCKNFAEAINLSSKTQWLKTVYNRPALFKYCNPFVLGIANLALAENINCPETEEDLIFKLTRAKKEYNPQPFMLFDNELIFLNEILYTDFVSSSKIISDRIINTRAGTILKNY</sequence>
<keyword evidence="2" id="KW-1185">Reference proteome</keyword>
<accession>S5ZMK0</accession>
<organism evidence="1 2">
    <name type="scientific">Treponema pedis str. T A4</name>
    <dbReference type="NCBI Taxonomy" id="1291379"/>
    <lineage>
        <taxon>Bacteria</taxon>
        <taxon>Pseudomonadati</taxon>
        <taxon>Spirochaetota</taxon>
        <taxon>Spirochaetia</taxon>
        <taxon>Spirochaetales</taxon>
        <taxon>Treponemataceae</taxon>
        <taxon>Treponema</taxon>
    </lineage>
</organism>
<dbReference type="EMBL" id="CP004120">
    <property type="protein sequence ID" value="AGT43827.1"/>
    <property type="molecule type" value="Genomic_DNA"/>
</dbReference>
<dbReference type="KEGG" id="tped:TPE_1332"/>
<evidence type="ECO:0000313" key="2">
    <source>
        <dbReference type="Proteomes" id="UP000015620"/>
    </source>
</evidence>
<dbReference type="RefSeq" id="WP_020965127.1">
    <property type="nucleotide sequence ID" value="NC_022097.1"/>
</dbReference>